<reference evidence="3 4" key="1">
    <citation type="submission" date="2020-08" db="EMBL/GenBank/DDBJ databases">
        <title>Novel species isolated from subtropical streams in China.</title>
        <authorList>
            <person name="Lu H."/>
        </authorList>
    </citation>
    <scope>NUCLEOTIDE SEQUENCE [LARGE SCALE GENOMIC DNA]</scope>
    <source>
        <strain evidence="3 4">CY18W</strain>
    </source>
</reference>
<dbReference type="RefSeq" id="WP_186948167.1">
    <property type="nucleotide sequence ID" value="NZ_JACOGF010000007.1"/>
</dbReference>
<dbReference type="Proteomes" id="UP000650424">
    <property type="component" value="Unassembled WGS sequence"/>
</dbReference>
<dbReference type="SUPFAM" id="SSF53474">
    <property type="entry name" value="alpha/beta-Hydrolases"/>
    <property type="match status" value="1"/>
</dbReference>
<keyword evidence="4" id="KW-1185">Reference proteome</keyword>
<dbReference type="Gene3D" id="3.40.50.1820">
    <property type="entry name" value="alpha/beta hydrolase"/>
    <property type="match status" value="1"/>
</dbReference>
<comment type="caution">
    <text evidence="3">The sequence shown here is derived from an EMBL/GenBank/DDBJ whole genome shotgun (WGS) entry which is preliminary data.</text>
</comment>
<dbReference type="PANTHER" id="PTHR42776">
    <property type="entry name" value="SERINE PEPTIDASE S9 FAMILY MEMBER"/>
    <property type="match status" value="1"/>
</dbReference>
<organism evidence="3 4">
    <name type="scientific">Undibacterium hunanense</name>
    <dbReference type="NCBI Taxonomy" id="2762292"/>
    <lineage>
        <taxon>Bacteria</taxon>
        <taxon>Pseudomonadati</taxon>
        <taxon>Pseudomonadota</taxon>
        <taxon>Betaproteobacteria</taxon>
        <taxon>Burkholderiales</taxon>
        <taxon>Oxalobacteraceae</taxon>
        <taxon>Undibacterium</taxon>
    </lineage>
</organism>
<protein>
    <submittedName>
        <fullName evidence="3">S9 family peptidase</fullName>
    </submittedName>
</protein>
<dbReference type="InterPro" id="IPR001375">
    <property type="entry name" value="Peptidase_S9_cat"/>
</dbReference>
<gene>
    <name evidence="3" type="ORF">H8L32_15615</name>
</gene>
<feature type="domain" description="Peptidase S9 prolyl oligopeptidase catalytic" evidence="2">
    <location>
        <begin position="396"/>
        <end position="606"/>
    </location>
</feature>
<evidence type="ECO:0000259" key="2">
    <source>
        <dbReference type="Pfam" id="PF00326"/>
    </source>
</evidence>
<evidence type="ECO:0000313" key="4">
    <source>
        <dbReference type="Proteomes" id="UP000650424"/>
    </source>
</evidence>
<proteinExistence type="predicted"/>
<dbReference type="Pfam" id="PF00326">
    <property type="entry name" value="Peptidase_S9"/>
    <property type="match status" value="1"/>
</dbReference>
<keyword evidence="1" id="KW-0378">Hydrolase</keyword>
<accession>A0ABR6ZSU3</accession>
<evidence type="ECO:0000313" key="3">
    <source>
        <dbReference type="EMBL" id="MBC3918918.1"/>
    </source>
</evidence>
<name>A0ABR6ZSU3_9BURK</name>
<evidence type="ECO:0000256" key="1">
    <source>
        <dbReference type="ARBA" id="ARBA00022801"/>
    </source>
</evidence>
<sequence length="609" mass="68077">MSPDGKSIGMLALNNNDRFVLSVLDTATLTPKVIAGYDKTDVVSFNWVNSRRLIFSIGDVRALIGEGRGGSGTFAINKDGTEIRQLIASVGDEKTRVLNRMHSLHSTVSANEENDVYVTRQTGNRKNPSAALFKLNTLTGQNENIPAPVNSIGFMLDKSGQLRVATTSLDNLTGVEYKDPKTQQWRNLITFDNIKEDGFSPAFIAPDGQLYVRAHKGQDTTSIYRYDLEKNKIDDTPIVSTKGFDFAGRFIFNNKQNKLLGISYESDADGILWLDDKWKSYQAKIDKALPNTVNSLAGANNAENNLIIVHSFSDVHPGSYLIYNTKTEEFTAIGDRKPEVDSKKMSYKDFVRIKVRDGLEIPTYVTIPRNSTGKNLPMVVMVHGGPYLRGVHWDWNPETQFLASRGYVVIEPEFRGSEGYGKTLNRAGWKQWGLAMQDDVTDVTKWAIEKGYADPKRICIAGASYGGYAVLMGLIKEPDMYRCGISWVGVTDINLLYDVSWSDTAGSTWARYGMPILIGDQEKDAAQLKATSPVEQASRLTRPLILAYGIEDYRVPLVHGERFKKALPASTKVEWITYTGEGHGWRQPQNNVDFWTRVEKFLEENTAVK</sequence>
<dbReference type="EMBL" id="JACOGF010000007">
    <property type="protein sequence ID" value="MBC3918918.1"/>
    <property type="molecule type" value="Genomic_DNA"/>
</dbReference>
<dbReference type="InterPro" id="IPR029058">
    <property type="entry name" value="AB_hydrolase_fold"/>
</dbReference>
<dbReference type="PANTHER" id="PTHR42776:SF27">
    <property type="entry name" value="DIPEPTIDYL PEPTIDASE FAMILY MEMBER 6"/>
    <property type="match status" value="1"/>
</dbReference>
<dbReference type="SUPFAM" id="SSF82171">
    <property type="entry name" value="DPP6 N-terminal domain-like"/>
    <property type="match status" value="1"/>
</dbReference>